<reference evidence="7 8" key="1">
    <citation type="journal article" date="2019" name="Emerg. Microbes Infect.">
        <title>Comprehensive subspecies identification of 175 nontuberculous mycobacteria species based on 7547 genomic profiles.</title>
        <authorList>
            <person name="Matsumoto Y."/>
            <person name="Kinjo T."/>
            <person name="Motooka D."/>
            <person name="Nabeya D."/>
            <person name="Jung N."/>
            <person name="Uechi K."/>
            <person name="Horii T."/>
            <person name="Iida T."/>
            <person name="Fujita J."/>
            <person name="Nakamura S."/>
        </authorList>
    </citation>
    <scope>NUCLEOTIDE SEQUENCE [LARGE SCALE GENOMIC DNA]</scope>
    <source>
        <strain evidence="7 8">JCM 15657</strain>
    </source>
</reference>
<evidence type="ECO:0000256" key="1">
    <source>
        <dbReference type="ARBA" id="ARBA00001974"/>
    </source>
</evidence>
<dbReference type="InterPro" id="IPR016167">
    <property type="entry name" value="FAD-bd_PCMH_sub1"/>
</dbReference>
<gene>
    <name evidence="7" type="ORF">MLAC_41810</name>
</gene>
<dbReference type="Proteomes" id="UP000466396">
    <property type="component" value="Chromosome"/>
</dbReference>
<organism evidence="7 8">
    <name type="scientific">Mycobacterium lacus</name>
    <dbReference type="NCBI Taxonomy" id="169765"/>
    <lineage>
        <taxon>Bacteria</taxon>
        <taxon>Bacillati</taxon>
        <taxon>Actinomycetota</taxon>
        <taxon>Actinomycetes</taxon>
        <taxon>Mycobacteriales</taxon>
        <taxon>Mycobacteriaceae</taxon>
        <taxon>Mycobacterium</taxon>
    </lineage>
</organism>
<dbReference type="PANTHER" id="PTHR42973:SF39">
    <property type="entry name" value="FAD-BINDING PCMH-TYPE DOMAIN-CONTAINING PROTEIN"/>
    <property type="match status" value="1"/>
</dbReference>
<dbReference type="AlphaFoldDB" id="A0A7I7NTL7"/>
<evidence type="ECO:0000256" key="4">
    <source>
        <dbReference type="ARBA" id="ARBA00022827"/>
    </source>
</evidence>
<protein>
    <submittedName>
        <fullName evidence="7">Oxidoreductase</fullName>
    </submittedName>
</protein>
<evidence type="ECO:0000256" key="2">
    <source>
        <dbReference type="ARBA" id="ARBA00005466"/>
    </source>
</evidence>
<evidence type="ECO:0000313" key="7">
    <source>
        <dbReference type="EMBL" id="BBX98887.1"/>
    </source>
</evidence>
<keyword evidence="3" id="KW-0285">Flavoprotein</keyword>
<name>A0A7I7NTL7_9MYCO</name>
<evidence type="ECO:0000259" key="6">
    <source>
        <dbReference type="PROSITE" id="PS51387"/>
    </source>
</evidence>
<dbReference type="InterPro" id="IPR012951">
    <property type="entry name" value="BBE"/>
</dbReference>
<keyword evidence="5" id="KW-0560">Oxidoreductase</keyword>
<keyword evidence="8" id="KW-1185">Reference proteome</keyword>
<keyword evidence="4" id="KW-0274">FAD</keyword>
<proteinExistence type="inferred from homology"/>
<dbReference type="InterPro" id="IPR016169">
    <property type="entry name" value="FAD-bd_PCMH_sub2"/>
</dbReference>
<comment type="cofactor">
    <cofactor evidence="1">
        <name>FAD</name>
        <dbReference type="ChEBI" id="CHEBI:57692"/>
    </cofactor>
</comment>
<dbReference type="Pfam" id="PF01565">
    <property type="entry name" value="FAD_binding_4"/>
    <property type="match status" value="1"/>
</dbReference>
<dbReference type="KEGG" id="mlj:MLAC_41810"/>
<sequence>MTRSARSVAGMSLTTETDELRARLGGQVILPGDPGYDEARAVHNAMIDKRPAVIARCGSVADVGAALDFARTANLSVAVRGGGHNGPGFGTVEGGLVIDLSPMNGIDVDPDRRAVRVQGGATGGQVDAATHAHGLATPTGIISTTGIGGLTLGGGHGYLSRKHGLTIDNLLQAEVVLADGRVVTASESERPDLFWALRGGGGNFGVVTSFTFRLHPVHSVIGGATAWPASATADILRWYRDFIPAQDEDLYGFFAAMTVPPVAPFPEAFHLHKACAVVWCYTGDPARADEAFAPVRQMEPAFDGLGAAPYPALQSAFDGLYPRGLQWYWRGDFFRTVADGALQAHARFTEELPTMHSTMHLYPVDGAVHRVGQTDTAWAYRDVNFSQVIAGVDPDPANAEALRRWTVDYWDATHPYSAGGAYVNFMMDEGQDRVRATYGPNYRRLSEVKAEYDPGNVFRINQNIQPAPSAQQR</sequence>
<dbReference type="InterPro" id="IPR036318">
    <property type="entry name" value="FAD-bd_PCMH-like_sf"/>
</dbReference>
<dbReference type="PROSITE" id="PS51387">
    <property type="entry name" value="FAD_PCMH"/>
    <property type="match status" value="1"/>
</dbReference>
<dbReference type="GO" id="GO:0016491">
    <property type="term" value="F:oxidoreductase activity"/>
    <property type="evidence" value="ECO:0007669"/>
    <property type="project" value="UniProtKB-KW"/>
</dbReference>
<dbReference type="PROSITE" id="PS00862">
    <property type="entry name" value="OX2_COVAL_FAD"/>
    <property type="match status" value="1"/>
</dbReference>
<evidence type="ECO:0000256" key="3">
    <source>
        <dbReference type="ARBA" id="ARBA00022630"/>
    </source>
</evidence>
<dbReference type="InterPro" id="IPR006094">
    <property type="entry name" value="Oxid_FAD_bind_N"/>
</dbReference>
<accession>A0A7I7NTL7</accession>
<dbReference type="SUPFAM" id="SSF56176">
    <property type="entry name" value="FAD-binding/transporter-associated domain-like"/>
    <property type="match status" value="1"/>
</dbReference>
<dbReference type="GO" id="GO:0071949">
    <property type="term" value="F:FAD binding"/>
    <property type="evidence" value="ECO:0007669"/>
    <property type="project" value="InterPro"/>
</dbReference>
<dbReference type="PANTHER" id="PTHR42973">
    <property type="entry name" value="BINDING OXIDOREDUCTASE, PUTATIVE (AFU_ORTHOLOGUE AFUA_1G17690)-RELATED"/>
    <property type="match status" value="1"/>
</dbReference>
<dbReference type="InterPro" id="IPR006093">
    <property type="entry name" value="Oxy_OxRdtase_FAD_BS"/>
</dbReference>
<dbReference type="Pfam" id="PF08031">
    <property type="entry name" value="BBE"/>
    <property type="match status" value="1"/>
</dbReference>
<dbReference type="Gene3D" id="3.30.465.10">
    <property type="match status" value="1"/>
</dbReference>
<dbReference type="Gene3D" id="3.30.43.10">
    <property type="entry name" value="Uridine Diphospho-n-acetylenolpyruvylglucosamine Reductase, domain 2"/>
    <property type="match status" value="1"/>
</dbReference>
<evidence type="ECO:0000256" key="5">
    <source>
        <dbReference type="ARBA" id="ARBA00023002"/>
    </source>
</evidence>
<dbReference type="InterPro" id="IPR050416">
    <property type="entry name" value="FAD-linked_Oxidoreductase"/>
</dbReference>
<dbReference type="InterPro" id="IPR016166">
    <property type="entry name" value="FAD-bd_PCMH"/>
</dbReference>
<dbReference type="Gene3D" id="3.40.462.20">
    <property type="match status" value="1"/>
</dbReference>
<feature type="domain" description="FAD-binding PCMH-type" evidence="6">
    <location>
        <begin position="46"/>
        <end position="217"/>
    </location>
</feature>
<dbReference type="EMBL" id="AP022581">
    <property type="protein sequence ID" value="BBX98887.1"/>
    <property type="molecule type" value="Genomic_DNA"/>
</dbReference>
<evidence type="ECO:0000313" key="8">
    <source>
        <dbReference type="Proteomes" id="UP000466396"/>
    </source>
</evidence>
<comment type="similarity">
    <text evidence="2">Belongs to the oxygen-dependent FAD-linked oxidoreductase family.</text>
</comment>